<dbReference type="RefSeq" id="WP_070048959.1">
    <property type="nucleotide sequence ID" value="NZ_CBCSDO010000005.1"/>
</dbReference>
<dbReference type="AlphaFoldDB" id="A0A1E7Q5P2"/>
<dbReference type="OrthoDB" id="5608185at2"/>
<evidence type="ECO:0000313" key="2">
    <source>
        <dbReference type="Proteomes" id="UP000242258"/>
    </source>
</evidence>
<reference evidence="2" key="1">
    <citation type="submission" date="2016-09" db="EMBL/GenBank/DDBJ databases">
        <authorList>
            <person name="Wan X."/>
            <person name="Hou S."/>
        </authorList>
    </citation>
    <scope>NUCLEOTIDE SEQUENCE [LARGE SCALE GENOMIC DNA]</scope>
    <source>
        <strain evidence="2">KH87</strain>
    </source>
</reference>
<keyword evidence="2" id="KW-1185">Reference proteome</keyword>
<gene>
    <name evidence="1" type="ORF">BI198_07315</name>
</gene>
<dbReference type="Proteomes" id="UP000242258">
    <property type="component" value="Unassembled WGS sequence"/>
</dbReference>
<evidence type="ECO:0000313" key="1">
    <source>
        <dbReference type="EMBL" id="OEY69393.1"/>
    </source>
</evidence>
<organism evidence="1 2">
    <name type="scientific">Rheinheimera salexigens</name>
    <dbReference type="NCBI Taxonomy" id="1628148"/>
    <lineage>
        <taxon>Bacteria</taxon>
        <taxon>Pseudomonadati</taxon>
        <taxon>Pseudomonadota</taxon>
        <taxon>Gammaproteobacteria</taxon>
        <taxon>Chromatiales</taxon>
        <taxon>Chromatiaceae</taxon>
        <taxon>Rheinheimera</taxon>
    </lineage>
</organism>
<protein>
    <submittedName>
        <fullName evidence="1">Uncharacterized protein</fullName>
    </submittedName>
</protein>
<proteinExistence type="predicted"/>
<sequence>MKALRSKILFFVFFSIYGLSAHGQDYDIVGLKLGMSVEQVQAALKSYGVDKKNIQERRRYFNYSDGVELFQTDDFVAYIYANRNKDNNFENLSIFFSFGPPGGKVVAITRTIENRTNPLTRSQFLTALKSKYGQPTSEDISTVYWSFPAEKVQCIAGAVGGYRPDQPSILKKIYGANVGSRDGIFHIRTVNSLEQCSSYLTYAMPTGDASPVTTATAVMVDVAGTAEGELSANEWVEGLADKARKEREAKAVKPDF</sequence>
<dbReference type="EMBL" id="MKEK01000001">
    <property type="protein sequence ID" value="OEY69393.1"/>
    <property type="molecule type" value="Genomic_DNA"/>
</dbReference>
<comment type="caution">
    <text evidence="1">The sequence shown here is derived from an EMBL/GenBank/DDBJ whole genome shotgun (WGS) entry which is preliminary data.</text>
</comment>
<accession>A0A1E7Q5P2</accession>
<name>A0A1E7Q5P2_9GAMM</name>